<proteinExistence type="predicted"/>
<gene>
    <name evidence="1" type="ORF">R1flu_021012</name>
</gene>
<name>A0ABD1ZRK3_9MARC</name>
<organism evidence="1 2">
    <name type="scientific">Riccia fluitans</name>
    <dbReference type="NCBI Taxonomy" id="41844"/>
    <lineage>
        <taxon>Eukaryota</taxon>
        <taxon>Viridiplantae</taxon>
        <taxon>Streptophyta</taxon>
        <taxon>Embryophyta</taxon>
        <taxon>Marchantiophyta</taxon>
        <taxon>Marchantiopsida</taxon>
        <taxon>Marchantiidae</taxon>
        <taxon>Marchantiales</taxon>
        <taxon>Ricciaceae</taxon>
        <taxon>Riccia</taxon>
    </lineage>
</organism>
<dbReference type="PROSITE" id="PS51257">
    <property type="entry name" value="PROKAR_LIPOPROTEIN"/>
    <property type="match status" value="1"/>
</dbReference>
<dbReference type="AlphaFoldDB" id="A0ABD1ZRK3"/>
<reference evidence="1 2" key="1">
    <citation type="submission" date="2024-09" db="EMBL/GenBank/DDBJ databases">
        <title>Chromosome-scale assembly of Riccia fluitans.</title>
        <authorList>
            <person name="Paukszto L."/>
            <person name="Sawicki J."/>
            <person name="Karawczyk K."/>
            <person name="Piernik-Szablinska J."/>
            <person name="Szczecinska M."/>
            <person name="Mazdziarz M."/>
        </authorList>
    </citation>
    <scope>NUCLEOTIDE SEQUENCE [LARGE SCALE GENOMIC DNA]</scope>
    <source>
        <strain evidence="1">Rf_01</strain>
        <tissue evidence="1">Aerial parts of the thallus</tissue>
    </source>
</reference>
<protein>
    <submittedName>
        <fullName evidence="1">Uncharacterized protein</fullName>
    </submittedName>
</protein>
<comment type="caution">
    <text evidence="1">The sequence shown here is derived from an EMBL/GenBank/DDBJ whole genome shotgun (WGS) entry which is preliminary data.</text>
</comment>
<accession>A0ABD1ZRK3</accession>
<sequence length="141" mass="15421">MRVYYFAFNSSILPSSSQGYISLFGTGCDEGEQKRICENAIRHSQGVISCTRSRRKLKGSPEPSGKIVPYEMFRHTGDTVAGFALPPPLFRQALAQTDNLLTSIVKPLFGLNCFGCSPLVFACTAVPLTSWSISSLYCVNV</sequence>
<dbReference type="EMBL" id="JBHFFA010000001">
    <property type="protein sequence ID" value="KAL2652884.1"/>
    <property type="molecule type" value="Genomic_DNA"/>
</dbReference>
<keyword evidence="2" id="KW-1185">Reference proteome</keyword>
<evidence type="ECO:0000313" key="2">
    <source>
        <dbReference type="Proteomes" id="UP001605036"/>
    </source>
</evidence>
<evidence type="ECO:0000313" key="1">
    <source>
        <dbReference type="EMBL" id="KAL2652884.1"/>
    </source>
</evidence>
<dbReference type="Proteomes" id="UP001605036">
    <property type="component" value="Unassembled WGS sequence"/>
</dbReference>